<dbReference type="Proteomes" id="UP000193498">
    <property type="component" value="Unassembled WGS sequence"/>
</dbReference>
<comment type="caution">
    <text evidence="1">The sequence shown here is derived from an EMBL/GenBank/DDBJ whole genome shotgun (WGS) entry which is preliminary data.</text>
</comment>
<sequence>MSIIRSGNIQEYLIIFWPSLDTRSPLWQVKWMRELPAARTYSAGSEQRAQKPVDNLEPRRIWRQRCDTIILPNRWTWLLIFLAVAWEDRGNLILGSGITG</sequence>
<gene>
    <name evidence="1" type="ORF">K493DRAFT_48036</name>
</gene>
<organism evidence="1 2">
    <name type="scientific">Basidiobolus meristosporus CBS 931.73</name>
    <dbReference type="NCBI Taxonomy" id="1314790"/>
    <lineage>
        <taxon>Eukaryota</taxon>
        <taxon>Fungi</taxon>
        <taxon>Fungi incertae sedis</taxon>
        <taxon>Zoopagomycota</taxon>
        <taxon>Entomophthoromycotina</taxon>
        <taxon>Basidiobolomycetes</taxon>
        <taxon>Basidiobolales</taxon>
        <taxon>Basidiobolaceae</taxon>
        <taxon>Basidiobolus</taxon>
    </lineage>
</organism>
<proteinExistence type="predicted"/>
<keyword evidence="2" id="KW-1185">Reference proteome</keyword>
<reference evidence="1 2" key="1">
    <citation type="submission" date="2016-07" db="EMBL/GenBank/DDBJ databases">
        <title>Pervasive Adenine N6-methylation of Active Genes in Fungi.</title>
        <authorList>
            <consortium name="DOE Joint Genome Institute"/>
            <person name="Mondo S.J."/>
            <person name="Dannebaum R.O."/>
            <person name="Kuo R.C."/>
            <person name="Labutti K."/>
            <person name="Haridas S."/>
            <person name="Kuo A."/>
            <person name="Salamov A."/>
            <person name="Ahrendt S.R."/>
            <person name="Lipzen A."/>
            <person name="Sullivan W."/>
            <person name="Andreopoulos W.B."/>
            <person name="Clum A."/>
            <person name="Lindquist E."/>
            <person name="Daum C."/>
            <person name="Ramamoorthy G.K."/>
            <person name="Gryganskyi A."/>
            <person name="Culley D."/>
            <person name="Magnuson J.K."/>
            <person name="James T.Y."/>
            <person name="O'Malley M.A."/>
            <person name="Stajich J.E."/>
            <person name="Spatafora J.W."/>
            <person name="Visel A."/>
            <person name="Grigoriev I.V."/>
        </authorList>
    </citation>
    <scope>NUCLEOTIDE SEQUENCE [LARGE SCALE GENOMIC DNA]</scope>
    <source>
        <strain evidence="1 2">CBS 931.73</strain>
    </source>
</reference>
<evidence type="ECO:0000313" key="2">
    <source>
        <dbReference type="Proteomes" id="UP000193498"/>
    </source>
</evidence>
<accession>A0A1Y1Y1J3</accession>
<dbReference type="InParanoid" id="A0A1Y1Y1J3"/>
<dbReference type="EMBL" id="MCFE01000304">
    <property type="protein sequence ID" value="ORX91819.1"/>
    <property type="molecule type" value="Genomic_DNA"/>
</dbReference>
<evidence type="ECO:0000313" key="1">
    <source>
        <dbReference type="EMBL" id="ORX91819.1"/>
    </source>
</evidence>
<protein>
    <submittedName>
        <fullName evidence="1">Uncharacterized protein</fullName>
    </submittedName>
</protein>
<name>A0A1Y1Y1J3_9FUNG</name>
<dbReference type="AlphaFoldDB" id="A0A1Y1Y1J3"/>